<dbReference type="EC" id="5.4.99.-" evidence="3"/>
<comment type="caution">
    <text evidence="6">The sequence shown here is derived from an EMBL/GenBank/DDBJ whole genome shotgun (WGS) entry which is preliminary data.</text>
</comment>
<dbReference type="PANTHER" id="PTHR47683:SF2">
    <property type="entry name" value="RNA-BINDING S4 DOMAIN-CONTAINING PROTEIN"/>
    <property type="match status" value="1"/>
</dbReference>
<reference evidence="6" key="2">
    <citation type="submission" date="2020-08" db="EMBL/GenBank/DDBJ databases">
        <authorList>
            <person name="Chen M."/>
            <person name="Teng W."/>
            <person name="Zhao L."/>
            <person name="Hu C."/>
            <person name="Zhou Y."/>
            <person name="Han B."/>
            <person name="Song L."/>
            <person name="Shu W."/>
        </authorList>
    </citation>
    <scope>NUCLEOTIDE SEQUENCE</scope>
    <source>
        <strain evidence="6">FACHB-1375</strain>
    </source>
</reference>
<organism evidence="6 7">
    <name type="scientific">Aerosakkonema funiforme FACHB-1375</name>
    <dbReference type="NCBI Taxonomy" id="2949571"/>
    <lineage>
        <taxon>Bacteria</taxon>
        <taxon>Bacillati</taxon>
        <taxon>Cyanobacteriota</taxon>
        <taxon>Cyanophyceae</taxon>
        <taxon>Oscillatoriophycideae</taxon>
        <taxon>Aerosakkonematales</taxon>
        <taxon>Aerosakkonemataceae</taxon>
        <taxon>Aerosakkonema</taxon>
    </lineage>
</organism>
<keyword evidence="2 3" id="KW-0413">Isomerase</keyword>
<sequence>MADRISIQNPKSKIQNPKLSKPPDRYILFYKPYNVLTQFTDNESTEEKRLTLKDYIPVPSVYPVGRLDRDSEGLLLLTNNGQLQHRLSDPKFEHPRTYWVQVERIPEEDALERLRKGVVIQNYRTRSACVKMLPTEPALPPRDPPIRFRKNVPTCWLEITLTEGRNRQVRRMTAAVGFPTLRLVRVAIAHLRLSGLEPGQWRDLTPDELAPLLKVGRGSRESGGAGVQGCGRNFDF</sequence>
<dbReference type="InterPro" id="IPR018496">
    <property type="entry name" value="PsdUridine_synth_RsuA/RluB_CS"/>
</dbReference>
<dbReference type="GO" id="GO:0009982">
    <property type="term" value="F:pseudouridine synthase activity"/>
    <property type="evidence" value="ECO:0007669"/>
    <property type="project" value="InterPro"/>
</dbReference>
<evidence type="ECO:0000256" key="3">
    <source>
        <dbReference type="RuleBase" id="RU003887"/>
    </source>
</evidence>
<evidence type="ECO:0000313" key="6">
    <source>
        <dbReference type="EMBL" id="MBD2184909.1"/>
    </source>
</evidence>
<dbReference type="GO" id="GO:0006364">
    <property type="term" value="P:rRNA processing"/>
    <property type="evidence" value="ECO:0007669"/>
    <property type="project" value="UniProtKB-ARBA"/>
</dbReference>
<reference evidence="6" key="1">
    <citation type="journal article" date="2015" name="ISME J.">
        <title>Draft Genome Sequence of Streptomyces incarnatus NRRL8089, which Produces the Nucleoside Antibiotic Sinefungin.</title>
        <authorList>
            <person name="Oshima K."/>
            <person name="Hattori M."/>
            <person name="Shimizu H."/>
            <person name="Fukuda K."/>
            <person name="Nemoto M."/>
            <person name="Inagaki K."/>
            <person name="Tamura T."/>
        </authorList>
    </citation>
    <scope>NUCLEOTIDE SEQUENCE</scope>
    <source>
        <strain evidence="6">FACHB-1375</strain>
    </source>
</reference>
<dbReference type="InterPro" id="IPR050343">
    <property type="entry name" value="RsuA_PseudoU_synthase"/>
</dbReference>
<evidence type="ECO:0000313" key="7">
    <source>
        <dbReference type="Proteomes" id="UP000641646"/>
    </source>
</evidence>
<evidence type="ECO:0000259" key="5">
    <source>
        <dbReference type="Pfam" id="PF00849"/>
    </source>
</evidence>
<accession>A0A926VJB3</accession>
<keyword evidence="7" id="KW-1185">Reference proteome</keyword>
<feature type="compositionally biased region" description="Polar residues" evidence="4">
    <location>
        <begin position="1"/>
        <end position="18"/>
    </location>
</feature>
<feature type="region of interest" description="Disordered" evidence="4">
    <location>
        <begin position="1"/>
        <end position="20"/>
    </location>
</feature>
<dbReference type="Pfam" id="PF00849">
    <property type="entry name" value="PseudoU_synth_2"/>
    <property type="match status" value="1"/>
</dbReference>
<dbReference type="PROSITE" id="PS01149">
    <property type="entry name" value="PSI_RSU"/>
    <property type="match status" value="1"/>
</dbReference>
<dbReference type="GO" id="GO:0003723">
    <property type="term" value="F:RNA binding"/>
    <property type="evidence" value="ECO:0007669"/>
    <property type="project" value="InterPro"/>
</dbReference>
<dbReference type="InterPro" id="IPR020094">
    <property type="entry name" value="TruA/RsuA/RluB/E/F_N"/>
</dbReference>
<name>A0A926VJB3_9CYAN</name>
<dbReference type="Gene3D" id="3.30.70.580">
    <property type="entry name" value="Pseudouridine synthase I, catalytic domain, N-terminal subdomain"/>
    <property type="match status" value="1"/>
</dbReference>
<dbReference type="InterPro" id="IPR020103">
    <property type="entry name" value="PsdUridine_synth_cat_dom_sf"/>
</dbReference>
<dbReference type="Proteomes" id="UP000641646">
    <property type="component" value="Unassembled WGS sequence"/>
</dbReference>
<dbReference type="InterPro" id="IPR006145">
    <property type="entry name" value="PsdUridine_synth_RsuA/RluA"/>
</dbReference>
<dbReference type="NCBIfam" id="TIGR00093">
    <property type="entry name" value="pseudouridine synthase"/>
    <property type="match status" value="1"/>
</dbReference>
<dbReference type="GO" id="GO:0001522">
    <property type="term" value="P:pseudouridine synthesis"/>
    <property type="evidence" value="ECO:0007669"/>
    <property type="project" value="InterPro"/>
</dbReference>
<protein>
    <recommendedName>
        <fullName evidence="3">Pseudouridine synthase</fullName>
        <ecNumber evidence="3">5.4.99.-</ecNumber>
    </recommendedName>
</protein>
<dbReference type="RefSeq" id="WP_190472230.1">
    <property type="nucleotide sequence ID" value="NZ_JACJPW010000099.1"/>
</dbReference>
<feature type="domain" description="Pseudouridine synthase RsuA/RluA-like" evidence="5">
    <location>
        <begin position="26"/>
        <end position="175"/>
    </location>
</feature>
<proteinExistence type="inferred from homology"/>
<dbReference type="EMBL" id="JACJPW010000099">
    <property type="protein sequence ID" value="MBD2184909.1"/>
    <property type="molecule type" value="Genomic_DNA"/>
</dbReference>
<gene>
    <name evidence="6" type="ORF">H6G03_28200</name>
</gene>
<dbReference type="InterPro" id="IPR042092">
    <property type="entry name" value="PsdUridine_s_RsuA/RluB/E/F_cat"/>
</dbReference>
<evidence type="ECO:0000256" key="1">
    <source>
        <dbReference type="ARBA" id="ARBA00008348"/>
    </source>
</evidence>
<dbReference type="InterPro" id="IPR000748">
    <property type="entry name" value="PsdUridine_synth_RsuA/RluB/E/F"/>
</dbReference>
<evidence type="ECO:0000256" key="4">
    <source>
        <dbReference type="SAM" id="MobiDB-lite"/>
    </source>
</evidence>
<comment type="similarity">
    <text evidence="1 3">Belongs to the pseudouridine synthase RsuA family.</text>
</comment>
<dbReference type="PANTHER" id="PTHR47683">
    <property type="entry name" value="PSEUDOURIDINE SYNTHASE FAMILY PROTEIN-RELATED"/>
    <property type="match status" value="1"/>
</dbReference>
<evidence type="ECO:0000256" key="2">
    <source>
        <dbReference type="ARBA" id="ARBA00023235"/>
    </source>
</evidence>
<dbReference type="GO" id="GO:0140098">
    <property type="term" value="F:catalytic activity, acting on RNA"/>
    <property type="evidence" value="ECO:0007669"/>
    <property type="project" value="UniProtKB-ARBA"/>
</dbReference>
<dbReference type="AlphaFoldDB" id="A0A926VJB3"/>
<dbReference type="SUPFAM" id="SSF55120">
    <property type="entry name" value="Pseudouridine synthase"/>
    <property type="match status" value="1"/>
</dbReference>
<dbReference type="Gene3D" id="3.30.70.1560">
    <property type="entry name" value="Alpha-L RNA-binding motif"/>
    <property type="match status" value="1"/>
</dbReference>